<evidence type="ECO:0000313" key="5">
    <source>
        <dbReference type="EMBL" id="PJF34825.1"/>
    </source>
</evidence>
<comment type="similarity">
    <text evidence="1">Belongs to the TolB family.</text>
</comment>
<name>A0A2M8PBC4_9CHLR</name>
<gene>
    <name evidence="5" type="ORF">CUN49_13685</name>
</gene>
<dbReference type="PANTHER" id="PTHR36842:SF1">
    <property type="entry name" value="PROTEIN TOLB"/>
    <property type="match status" value="1"/>
</dbReference>
<dbReference type="Pfam" id="PF07501">
    <property type="entry name" value="G5"/>
    <property type="match status" value="1"/>
</dbReference>
<dbReference type="Gene3D" id="2.120.10.30">
    <property type="entry name" value="TolB, C-terminal domain"/>
    <property type="match status" value="2"/>
</dbReference>
<feature type="signal peptide" evidence="3">
    <location>
        <begin position="1"/>
        <end position="20"/>
    </location>
</feature>
<protein>
    <recommendedName>
        <fullName evidence="4">G5 domain-containing protein</fullName>
    </recommendedName>
</protein>
<dbReference type="Gene3D" id="2.20.230.10">
    <property type="entry name" value="Resuscitation-promoting factor rpfb"/>
    <property type="match status" value="1"/>
</dbReference>
<feature type="chain" id="PRO_5014896052" description="G5 domain-containing protein" evidence="3">
    <location>
        <begin position="21"/>
        <end position="533"/>
    </location>
</feature>
<accession>A0A2M8PBC4</accession>
<proteinExistence type="inferred from homology"/>
<comment type="caution">
    <text evidence="5">The sequence shown here is derived from an EMBL/GenBank/DDBJ whole genome shotgun (WGS) entry which is preliminary data.</text>
</comment>
<dbReference type="Pfam" id="PF07676">
    <property type="entry name" value="PD40"/>
    <property type="match status" value="2"/>
</dbReference>
<evidence type="ECO:0000256" key="3">
    <source>
        <dbReference type="SAM" id="SignalP"/>
    </source>
</evidence>
<dbReference type="InterPro" id="IPR011659">
    <property type="entry name" value="WD40"/>
</dbReference>
<reference evidence="5 6" key="1">
    <citation type="submission" date="2017-11" db="EMBL/GenBank/DDBJ databases">
        <title>Evolution of Phototrophy in the Chloroflexi Phylum Driven by Horizontal Gene Transfer.</title>
        <authorList>
            <person name="Ward L.M."/>
            <person name="Hemp J."/>
            <person name="Shih P.M."/>
            <person name="Mcglynn S.E."/>
            <person name="Fischer W."/>
        </authorList>
    </citation>
    <scope>NUCLEOTIDE SEQUENCE [LARGE SCALE GENOMIC DNA]</scope>
    <source>
        <strain evidence="5">JP3_13</strain>
    </source>
</reference>
<evidence type="ECO:0000259" key="4">
    <source>
        <dbReference type="PROSITE" id="PS51109"/>
    </source>
</evidence>
<dbReference type="InterPro" id="IPR011098">
    <property type="entry name" value="G5_dom"/>
</dbReference>
<dbReference type="Proteomes" id="UP000229681">
    <property type="component" value="Unassembled WGS sequence"/>
</dbReference>
<dbReference type="InterPro" id="IPR007137">
    <property type="entry name" value="DUF348"/>
</dbReference>
<feature type="domain" description="G5" evidence="4">
    <location>
        <begin position="79"/>
        <end position="159"/>
    </location>
</feature>
<evidence type="ECO:0000256" key="2">
    <source>
        <dbReference type="ARBA" id="ARBA00022729"/>
    </source>
</evidence>
<evidence type="ECO:0000256" key="1">
    <source>
        <dbReference type="ARBA" id="ARBA00009820"/>
    </source>
</evidence>
<sequence length="533" mass="58278">MRRLLIALLVFGLAACDPSAAEVLLRVRIQVDGQELALSVNPPISVGQVLRRANVSLGAFDRLNPPDFTPVTDGMLITVVRVENRAECVEESVPYASETLKTPDLPEGVTRVLQGGVNGVARVCYDVLLEDGIERRRTQSSRTLLKQPVNQVVAVGVDLSRLEPIAINGAIFYISNGQARVIRETSLNQMTLQTGGNLDGFVFAISPDGQRLLYTRKPDSPSLEIFNELWVLLDTTDPNAQPVKLIVYNVLHAEWLPDRPNAFSYSTLRPRTEPPAYQALNDLFIAQLDASGKIISADPILPPTDSGTYGQWGTHFAWSPDGKRLAWAQAEGIGLVDVQRGTLRKLIAFRIYQTTLARGWLWQPSLAWSADGAILAATVHGAPLGDEPPENSPVFDIAMVNTAANFVINPFLERVGMWSAPQFSPLGQAENGAVSGSVAYLQARTPNDSVNGEYDLMIADRDGSNARHLFPNRDQIGIVPFEDRTRGAKFQWSPDGKQIVLAYQGDLHVVDVSSGRATRITVEGSALSPRWVK</sequence>
<dbReference type="Pfam" id="PF03990">
    <property type="entry name" value="DUF348"/>
    <property type="match status" value="1"/>
</dbReference>
<dbReference type="PROSITE" id="PS51257">
    <property type="entry name" value="PROKAR_LIPOPROTEIN"/>
    <property type="match status" value="1"/>
</dbReference>
<evidence type="ECO:0000313" key="6">
    <source>
        <dbReference type="Proteomes" id="UP000229681"/>
    </source>
</evidence>
<dbReference type="AlphaFoldDB" id="A0A2M8PBC4"/>
<dbReference type="InterPro" id="IPR011042">
    <property type="entry name" value="6-blade_b-propeller_TolB-like"/>
</dbReference>
<dbReference type="SUPFAM" id="SSF82171">
    <property type="entry name" value="DPP6 N-terminal domain-like"/>
    <property type="match status" value="1"/>
</dbReference>
<dbReference type="SMART" id="SM01208">
    <property type="entry name" value="G5"/>
    <property type="match status" value="1"/>
</dbReference>
<organism evidence="5 6">
    <name type="scientific">Candidatus Thermofonsia Clade 1 bacterium</name>
    <dbReference type="NCBI Taxonomy" id="2364210"/>
    <lineage>
        <taxon>Bacteria</taxon>
        <taxon>Bacillati</taxon>
        <taxon>Chloroflexota</taxon>
        <taxon>Candidatus Thermofontia</taxon>
        <taxon>Candidatus Thermofonsia Clade 1</taxon>
    </lineage>
</organism>
<keyword evidence="2 3" id="KW-0732">Signal</keyword>
<dbReference type="PROSITE" id="PS51109">
    <property type="entry name" value="G5"/>
    <property type="match status" value="1"/>
</dbReference>
<dbReference type="PANTHER" id="PTHR36842">
    <property type="entry name" value="PROTEIN TOLB HOMOLOG"/>
    <property type="match status" value="1"/>
</dbReference>
<dbReference type="EMBL" id="PGTM01000263">
    <property type="protein sequence ID" value="PJF34825.1"/>
    <property type="molecule type" value="Genomic_DNA"/>
</dbReference>